<evidence type="ECO:0000256" key="2">
    <source>
        <dbReference type="SAM" id="SignalP"/>
    </source>
</evidence>
<evidence type="ECO:0000313" key="3">
    <source>
        <dbReference type="EMBL" id="RDI61589.1"/>
    </source>
</evidence>
<gene>
    <name evidence="3" type="ORF">DFR76_11390</name>
</gene>
<accession>A0A370HSU0</accession>
<feature type="signal peptide" evidence="2">
    <location>
        <begin position="1"/>
        <end position="17"/>
    </location>
</feature>
<reference evidence="3 4" key="1">
    <citation type="submission" date="2018-07" db="EMBL/GenBank/DDBJ databases">
        <title>Genomic Encyclopedia of Type Strains, Phase IV (KMG-IV): sequencing the most valuable type-strain genomes for metagenomic binning, comparative biology and taxonomic classification.</title>
        <authorList>
            <person name="Goeker M."/>
        </authorList>
    </citation>
    <scope>NUCLEOTIDE SEQUENCE [LARGE SCALE GENOMIC DNA]</scope>
    <source>
        <strain evidence="3 4">DSM 44290</strain>
    </source>
</reference>
<feature type="region of interest" description="Disordered" evidence="1">
    <location>
        <begin position="22"/>
        <end position="53"/>
    </location>
</feature>
<evidence type="ECO:0000313" key="4">
    <source>
        <dbReference type="Proteomes" id="UP000254869"/>
    </source>
</evidence>
<evidence type="ECO:0008006" key="5">
    <source>
        <dbReference type="Google" id="ProtNLM"/>
    </source>
</evidence>
<proteinExistence type="predicted"/>
<dbReference type="AlphaFoldDB" id="A0A370HSU0"/>
<dbReference type="EMBL" id="QQBC01000013">
    <property type="protein sequence ID" value="RDI61589.1"/>
    <property type="molecule type" value="Genomic_DNA"/>
</dbReference>
<dbReference type="PROSITE" id="PS51257">
    <property type="entry name" value="PROKAR_LIPOPROTEIN"/>
    <property type="match status" value="1"/>
</dbReference>
<keyword evidence="4" id="KW-1185">Reference proteome</keyword>
<organism evidence="3 4">
    <name type="scientific">Nocardia pseudobrasiliensis</name>
    <dbReference type="NCBI Taxonomy" id="45979"/>
    <lineage>
        <taxon>Bacteria</taxon>
        <taxon>Bacillati</taxon>
        <taxon>Actinomycetota</taxon>
        <taxon>Actinomycetes</taxon>
        <taxon>Mycobacteriales</taxon>
        <taxon>Nocardiaceae</taxon>
        <taxon>Nocardia</taxon>
    </lineage>
</organism>
<feature type="compositionally biased region" description="Low complexity" evidence="1">
    <location>
        <begin position="26"/>
        <end position="53"/>
    </location>
</feature>
<name>A0A370HSU0_9NOCA</name>
<evidence type="ECO:0000256" key="1">
    <source>
        <dbReference type="SAM" id="MobiDB-lite"/>
    </source>
</evidence>
<keyword evidence="2" id="KW-0732">Signal</keyword>
<sequence>MRVEILPILLLTTVAFAASACGSSSPNPLGLTPTPETTTAGPARDNAAAAGRTDCGRDDAGYQFYAVTARGPGACGMARAALDALDSALRRGGDQPADLLVTADSVPWTCRSYENELPPFRECVNQQDPFEKAQRRLPRTPIGAPAPGEPQLVAIACGAADNGLTVQAITGYDDAACATAVPVANAYLRKAEREHDPILTVRVNAVNWDCQNRPGDPNPIVECVNGATPTERVQLRS</sequence>
<dbReference type="RefSeq" id="WP_068004381.1">
    <property type="nucleotide sequence ID" value="NZ_QQBC01000013.1"/>
</dbReference>
<dbReference type="Proteomes" id="UP000254869">
    <property type="component" value="Unassembled WGS sequence"/>
</dbReference>
<comment type="caution">
    <text evidence="3">The sequence shown here is derived from an EMBL/GenBank/DDBJ whole genome shotgun (WGS) entry which is preliminary data.</text>
</comment>
<feature type="chain" id="PRO_5016680560" description="Subtilisin inhibitor-like" evidence="2">
    <location>
        <begin position="18"/>
        <end position="237"/>
    </location>
</feature>
<protein>
    <recommendedName>
        <fullName evidence="5">Subtilisin inhibitor-like</fullName>
    </recommendedName>
</protein>